<evidence type="ECO:0000256" key="1">
    <source>
        <dbReference type="SAM" id="Phobius"/>
    </source>
</evidence>
<organism evidence="3 4">
    <name type="scientific">Pyrus ussuriensis x Pyrus communis</name>
    <dbReference type="NCBI Taxonomy" id="2448454"/>
    <lineage>
        <taxon>Eukaryota</taxon>
        <taxon>Viridiplantae</taxon>
        <taxon>Streptophyta</taxon>
        <taxon>Embryophyta</taxon>
        <taxon>Tracheophyta</taxon>
        <taxon>Spermatophyta</taxon>
        <taxon>Magnoliopsida</taxon>
        <taxon>eudicotyledons</taxon>
        <taxon>Gunneridae</taxon>
        <taxon>Pentapetalae</taxon>
        <taxon>rosids</taxon>
        <taxon>fabids</taxon>
        <taxon>Rosales</taxon>
        <taxon>Rosaceae</taxon>
        <taxon>Amygdaloideae</taxon>
        <taxon>Maleae</taxon>
        <taxon>Pyrus</taxon>
    </lineage>
</organism>
<keyword evidence="4" id="KW-1185">Reference proteome</keyword>
<accession>A0A5N5GDX5</accession>
<gene>
    <name evidence="3" type="ORF">D8674_035995</name>
</gene>
<keyword evidence="1" id="KW-0472">Membrane</keyword>
<reference evidence="3 4" key="1">
    <citation type="submission" date="2019-09" db="EMBL/GenBank/DDBJ databases">
        <authorList>
            <person name="Ou C."/>
        </authorList>
    </citation>
    <scope>NUCLEOTIDE SEQUENCE [LARGE SCALE GENOMIC DNA]</scope>
    <source>
        <strain evidence="3">S2</strain>
        <tissue evidence="3">Leaf</tissue>
    </source>
</reference>
<feature type="domain" description="PGG" evidence="2">
    <location>
        <begin position="171"/>
        <end position="277"/>
    </location>
</feature>
<dbReference type="OrthoDB" id="1652385at2759"/>
<dbReference type="Proteomes" id="UP000327157">
    <property type="component" value="Chromosome 9"/>
</dbReference>
<feature type="transmembrane region" description="Helical" evidence="1">
    <location>
        <begin position="257"/>
        <end position="279"/>
    </location>
</feature>
<name>A0A5N5GDX5_9ROSA</name>
<reference evidence="3 4" key="3">
    <citation type="submission" date="2019-11" db="EMBL/GenBank/DDBJ databases">
        <title>A de novo genome assembly of a pear dwarfing rootstock.</title>
        <authorList>
            <person name="Wang F."/>
            <person name="Wang J."/>
            <person name="Li S."/>
            <person name="Zhang Y."/>
            <person name="Fang M."/>
            <person name="Ma L."/>
            <person name="Zhao Y."/>
            <person name="Jiang S."/>
        </authorList>
    </citation>
    <scope>NUCLEOTIDE SEQUENCE [LARGE SCALE GENOMIC DNA]</scope>
    <source>
        <strain evidence="3">S2</strain>
        <tissue evidence="3">Leaf</tissue>
    </source>
</reference>
<dbReference type="PANTHER" id="PTHR24177:SF329">
    <property type="entry name" value="ANKYRIN REPEAT PROTEIN"/>
    <property type="match status" value="1"/>
</dbReference>
<dbReference type="PANTHER" id="PTHR24177">
    <property type="entry name" value="CASKIN"/>
    <property type="match status" value="1"/>
</dbReference>
<dbReference type="InterPro" id="IPR026961">
    <property type="entry name" value="PGG_dom"/>
</dbReference>
<comment type="caution">
    <text evidence="3">The sequence shown here is derived from an EMBL/GenBank/DDBJ whole genome shotgun (WGS) entry which is preliminary data.</text>
</comment>
<dbReference type="AlphaFoldDB" id="A0A5N5GDX5"/>
<proteinExistence type="predicted"/>
<protein>
    <recommendedName>
        <fullName evidence="2">PGG domain-containing protein</fullName>
    </recommendedName>
</protein>
<dbReference type="GO" id="GO:0016020">
    <property type="term" value="C:membrane"/>
    <property type="evidence" value="ECO:0007669"/>
    <property type="project" value="TreeGrafter"/>
</dbReference>
<keyword evidence="1" id="KW-0812">Transmembrane</keyword>
<dbReference type="Pfam" id="PF13962">
    <property type="entry name" value="PGG"/>
    <property type="match status" value="1"/>
</dbReference>
<sequence length="329" mass="37014">MIKLRTCSQKSYLGYSSYSTFLPLMFENLIETRDFDQIVCLNKELFVAAEKWHVEYITHLCRASSFALTLIRNQKGQNLFQVAAECHQHKVYNLIHALDDSDQSDVVKFTKMKRSEVVGLVDKFGNNMLHTVGSISSMTLSTINHIRGAALQMQRELQWFKYMLLLTNSHCQITIIVGALIVTMMFAAAFTVPGGNNGDTGLPTFLSQKVFTTFIVSDAVSLFSSTTLVIMFLGILTSRYSEDDFLKSLPTKMIIGLFTLFLSIATMMIAFSCALYMMLDGKKVIVIPSILLASVPVASFIWMQFPFLAELLISTFGPGIFDRNQEKLF</sequence>
<feature type="transmembrane region" description="Helical" evidence="1">
    <location>
        <begin position="210"/>
        <end position="236"/>
    </location>
</feature>
<feature type="transmembrane region" description="Helical" evidence="1">
    <location>
        <begin position="162"/>
        <end position="190"/>
    </location>
</feature>
<keyword evidence="1" id="KW-1133">Transmembrane helix</keyword>
<dbReference type="EMBL" id="SMOL01000458">
    <property type="protein sequence ID" value="KAB2613679.1"/>
    <property type="molecule type" value="Genomic_DNA"/>
</dbReference>
<reference evidence="4" key="2">
    <citation type="submission" date="2019-10" db="EMBL/GenBank/DDBJ databases">
        <title>A de novo genome assembly of a pear dwarfing rootstock.</title>
        <authorList>
            <person name="Wang F."/>
            <person name="Wang J."/>
            <person name="Li S."/>
            <person name="Zhang Y."/>
            <person name="Fang M."/>
            <person name="Ma L."/>
            <person name="Zhao Y."/>
            <person name="Jiang S."/>
        </authorList>
    </citation>
    <scope>NUCLEOTIDE SEQUENCE [LARGE SCALE GENOMIC DNA]</scope>
</reference>
<evidence type="ECO:0000313" key="4">
    <source>
        <dbReference type="Proteomes" id="UP000327157"/>
    </source>
</evidence>
<evidence type="ECO:0000259" key="2">
    <source>
        <dbReference type="Pfam" id="PF13962"/>
    </source>
</evidence>
<evidence type="ECO:0000313" key="3">
    <source>
        <dbReference type="EMBL" id="KAB2613679.1"/>
    </source>
</evidence>